<dbReference type="AlphaFoldDB" id="A0A9Y2P4V8"/>
<dbReference type="Proteomes" id="UP001238334">
    <property type="component" value="Chromosome"/>
</dbReference>
<keyword evidence="2" id="KW-1185">Reference proteome</keyword>
<name>A0A9Y2P4V8_9RHOB</name>
<accession>A0A9Y2P4V8</accession>
<proteinExistence type="predicted"/>
<dbReference type="RefSeq" id="WP_270921275.1">
    <property type="nucleotide sequence ID" value="NZ_CP127247.1"/>
</dbReference>
<dbReference type="EMBL" id="CP127247">
    <property type="protein sequence ID" value="WIY27332.1"/>
    <property type="molecule type" value="Genomic_DNA"/>
</dbReference>
<reference evidence="1 2" key="1">
    <citation type="submission" date="2023-06" db="EMBL/GenBank/DDBJ databases">
        <title>Parasedimentitalea psychrophila sp. nov., a psychrophilic bacterium isolated from deep-sea sediment.</title>
        <authorList>
            <person name="Li A."/>
        </authorList>
    </citation>
    <scope>NUCLEOTIDE SEQUENCE [LARGE SCALE GENOMIC DNA]</scope>
    <source>
        <strain evidence="1 2">QS115</strain>
    </source>
</reference>
<sequence length="262" mass="29375">MTLQDLPSATASWQVLRDSPHFLENLSRLFDEAFLNDLELIAGPHANRNDLRKGTIAATRAYLLERQHMEGRKPGQREFARMQSLKKKLGKLSRELERIHASPICRGKFADAIDQQRTANSGNPPSLSSVLDTRFGGGNPVAHIASFIDTLHQAAIAAAPQETDHLGNWQVADMADATREHELQQWAKQPKKRESSPLMALSRAFHPYWLRNSRHPFTAGKYSKKTKQNESYAVEAILLIAQKRDQSTTRANIVTVLGKVPP</sequence>
<evidence type="ECO:0000313" key="2">
    <source>
        <dbReference type="Proteomes" id="UP001238334"/>
    </source>
</evidence>
<organism evidence="1 2">
    <name type="scientific">Parasedimentitalea psychrophila</name>
    <dbReference type="NCBI Taxonomy" id="2997337"/>
    <lineage>
        <taxon>Bacteria</taxon>
        <taxon>Pseudomonadati</taxon>
        <taxon>Pseudomonadota</taxon>
        <taxon>Alphaproteobacteria</taxon>
        <taxon>Rhodobacterales</taxon>
        <taxon>Paracoccaceae</taxon>
        <taxon>Parasedimentitalea</taxon>
    </lineage>
</organism>
<evidence type="ECO:0000313" key="1">
    <source>
        <dbReference type="EMBL" id="WIY27332.1"/>
    </source>
</evidence>
<gene>
    <name evidence="1" type="ORF">QPJ95_10670</name>
</gene>
<dbReference type="KEGG" id="ppso:QPJ95_10670"/>
<protein>
    <submittedName>
        <fullName evidence="1">Uncharacterized protein</fullName>
    </submittedName>
</protein>